<feature type="transmembrane region" description="Helical" evidence="1">
    <location>
        <begin position="6"/>
        <end position="39"/>
    </location>
</feature>
<dbReference type="KEGG" id="cacn:RN83_02420"/>
<evidence type="ECO:0008006" key="4">
    <source>
        <dbReference type="Google" id="ProtNLM"/>
    </source>
</evidence>
<keyword evidence="1" id="KW-1133">Transmembrane helix</keyword>
<gene>
    <name evidence="2" type="ORF">APS60_02050</name>
</gene>
<reference evidence="2 3" key="1">
    <citation type="submission" date="2017-02" db="EMBL/GenBank/DDBJ databases">
        <title>Prevalence of linear plasmids in Propionibacterium acnes isolates obtained from cancerous prostatic tissue.</title>
        <authorList>
            <person name="Davidsson S."/>
            <person name="Bruggemann H."/>
        </authorList>
    </citation>
    <scope>NUCLEOTIDE SEQUENCE [LARGE SCALE GENOMIC DNA]</scope>
    <source>
        <strain evidence="2 3">09-9</strain>
    </source>
</reference>
<evidence type="ECO:0000256" key="1">
    <source>
        <dbReference type="SAM" id="Phobius"/>
    </source>
</evidence>
<keyword evidence="1" id="KW-0812">Transmembrane</keyword>
<name>A0AA44U638_CUTAC</name>
<dbReference type="Pfam" id="PF10031">
    <property type="entry name" value="DUF2273"/>
    <property type="match status" value="1"/>
</dbReference>
<sequence length="61" mass="6496">MNASRIGALVGLLLGVIAVCVGVWQTIVVFVLGLLGLIIGRIIDGQLDVHDIFGKPSQRNR</sequence>
<dbReference type="RefSeq" id="WP_002513118.1">
    <property type="nucleotide sequence ID" value="NZ_CABIZT010000002.1"/>
</dbReference>
<keyword evidence="1" id="KW-0472">Membrane</keyword>
<evidence type="ECO:0000313" key="2">
    <source>
        <dbReference type="EMBL" id="PHJ28263.1"/>
    </source>
</evidence>
<dbReference type="GeneID" id="92879784"/>
<dbReference type="Proteomes" id="UP000223982">
    <property type="component" value="Unassembled WGS sequence"/>
</dbReference>
<dbReference type="EMBL" id="LKVB01000002">
    <property type="protein sequence ID" value="PHJ28263.1"/>
    <property type="molecule type" value="Genomic_DNA"/>
</dbReference>
<dbReference type="AlphaFoldDB" id="A0AA44U638"/>
<comment type="caution">
    <text evidence="2">The sequence shown here is derived from an EMBL/GenBank/DDBJ whole genome shotgun (WGS) entry which is preliminary data.</text>
</comment>
<proteinExistence type="predicted"/>
<accession>A0AA44U638</accession>
<evidence type="ECO:0000313" key="3">
    <source>
        <dbReference type="Proteomes" id="UP000223982"/>
    </source>
</evidence>
<organism evidence="2 3">
    <name type="scientific">Cutibacterium acnes</name>
    <name type="common">Propionibacterium acnes</name>
    <dbReference type="NCBI Taxonomy" id="1747"/>
    <lineage>
        <taxon>Bacteria</taxon>
        <taxon>Bacillati</taxon>
        <taxon>Actinomycetota</taxon>
        <taxon>Actinomycetes</taxon>
        <taxon>Propionibacteriales</taxon>
        <taxon>Propionibacteriaceae</taxon>
        <taxon>Cutibacterium</taxon>
    </lineage>
</organism>
<protein>
    <recommendedName>
        <fullName evidence="4">DUF2273 domain-containing protein</fullName>
    </recommendedName>
</protein>
<dbReference type="InterPro" id="IPR018730">
    <property type="entry name" value="DUF2273"/>
</dbReference>